<evidence type="ECO:0000256" key="1">
    <source>
        <dbReference type="SAM" id="Phobius"/>
    </source>
</evidence>
<feature type="transmembrane region" description="Helical" evidence="1">
    <location>
        <begin position="17"/>
        <end position="35"/>
    </location>
</feature>
<evidence type="ECO:0000313" key="2">
    <source>
        <dbReference type="EMBL" id="MBC8541194.1"/>
    </source>
</evidence>
<gene>
    <name evidence="2" type="ORF">H8698_09430</name>
</gene>
<dbReference type="AlphaFoldDB" id="A0A926DNZ5"/>
<keyword evidence="1" id="KW-0472">Membrane</keyword>
<evidence type="ECO:0000313" key="3">
    <source>
        <dbReference type="Proteomes" id="UP000611762"/>
    </source>
</evidence>
<keyword evidence="1" id="KW-0812">Transmembrane</keyword>
<proteinExistence type="predicted"/>
<comment type="caution">
    <text evidence="2">The sequence shown here is derived from an EMBL/GenBank/DDBJ whole genome shotgun (WGS) entry which is preliminary data.</text>
</comment>
<dbReference type="Proteomes" id="UP000611762">
    <property type="component" value="Unassembled WGS sequence"/>
</dbReference>
<dbReference type="InterPro" id="IPR036259">
    <property type="entry name" value="MFS_trans_sf"/>
</dbReference>
<protein>
    <submittedName>
        <fullName evidence="2">Uncharacterized protein</fullName>
    </submittedName>
</protein>
<feature type="transmembrane region" description="Helical" evidence="1">
    <location>
        <begin position="80"/>
        <end position="99"/>
    </location>
</feature>
<organism evidence="2 3">
    <name type="scientific">Congzhengia minquanensis</name>
    <dbReference type="NCBI Taxonomy" id="2763657"/>
    <lineage>
        <taxon>Bacteria</taxon>
        <taxon>Bacillati</taxon>
        <taxon>Bacillota</taxon>
        <taxon>Clostridia</taxon>
        <taxon>Eubacteriales</taxon>
        <taxon>Oscillospiraceae</taxon>
        <taxon>Congzhengia</taxon>
    </lineage>
</organism>
<dbReference type="RefSeq" id="WP_249313152.1">
    <property type="nucleotide sequence ID" value="NZ_JACRSU010000003.1"/>
</dbReference>
<dbReference type="SUPFAM" id="SSF103473">
    <property type="entry name" value="MFS general substrate transporter"/>
    <property type="match status" value="1"/>
</dbReference>
<dbReference type="Gene3D" id="1.20.1250.20">
    <property type="entry name" value="MFS general substrate transporter like domains"/>
    <property type="match status" value="1"/>
</dbReference>
<accession>A0A926DNZ5</accession>
<keyword evidence="1" id="KW-1133">Transmembrane helix</keyword>
<dbReference type="EMBL" id="JACRSU010000003">
    <property type="protein sequence ID" value="MBC8541194.1"/>
    <property type="molecule type" value="Genomic_DNA"/>
</dbReference>
<reference evidence="2" key="1">
    <citation type="submission" date="2020-08" db="EMBL/GenBank/DDBJ databases">
        <title>Genome public.</title>
        <authorList>
            <person name="Liu C."/>
            <person name="Sun Q."/>
        </authorList>
    </citation>
    <scope>NUCLEOTIDE SEQUENCE</scope>
    <source>
        <strain evidence="2">H8</strain>
    </source>
</reference>
<name>A0A926DNZ5_9FIRM</name>
<sequence>MTKVMTREEREKLSNRLILNFGILLCGALIMLYVYNFISAGYAIQTAYTVGIIGIISAVAAIVFFVLGKTKFPKIKNYSAIFFGMFIAALVTYAPRFGFVTKLVPAFTMKVAVVSVFILMAVYFIVLSIVTAVILKTHPEAPVEKKKIQHASKGKKKKKKK</sequence>
<keyword evidence="3" id="KW-1185">Reference proteome</keyword>
<feature type="transmembrane region" description="Helical" evidence="1">
    <location>
        <begin position="47"/>
        <end position="68"/>
    </location>
</feature>
<feature type="transmembrane region" description="Helical" evidence="1">
    <location>
        <begin position="111"/>
        <end position="135"/>
    </location>
</feature>